<sequence>MKNKSSNNNDDVFDWEVYEKAIADDPLHPVFECRKLLEDFSDNNIIRLYDSINAFLFQDIQFEKVISIMPMWVCDEGINPEGCSSKFFYEKLRTKATHPVFNKFIYYYDLWSLVAAIQDRISAVMLYMQEFYKFVPCKMNYKPEQYTSGSRQGGERETHAHVLLNSIFVSYASIFDLLSKIAVEQFMFDQYDFTNYKDMHCKKEKAMYKPNIQNIDPSLKQNGLLFTDPEVVRKFETFRNEYVHNGPWDLRSCIYYTAVNGEPADVIIYSPDMVDGHFVTSGSRNKFYSQNNRINEQLPDMIKEATQILMQTVDQISVLYQQQTVRKVDPKLTEEYLNAIKDYYKSLINN</sequence>
<proteinExistence type="predicted"/>
<dbReference type="EMBL" id="VULT01000008">
    <property type="protein sequence ID" value="MSS17413.1"/>
    <property type="molecule type" value="Genomic_DNA"/>
</dbReference>
<gene>
    <name evidence="1" type="ORF">FYJ29_06540</name>
</gene>
<accession>A0A6L5XDM1</accession>
<organism evidence="1 2">
    <name type="scientific">Sodaliphilus pleomorphus</name>
    <dbReference type="NCBI Taxonomy" id="2606626"/>
    <lineage>
        <taxon>Bacteria</taxon>
        <taxon>Pseudomonadati</taxon>
        <taxon>Bacteroidota</taxon>
        <taxon>Bacteroidia</taxon>
        <taxon>Bacteroidales</taxon>
        <taxon>Muribaculaceae</taxon>
        <taxon>Sodaliphilus</taxon>
    </lineage>
</organism>
<comment type="caution">
    <text evidence="1">The sequence shown here is derived from an EMBL/GenBank/DDBJ whole genome shotgun (WGS) entry which is preliminary data.</text>
</comment>
<evidence type="ECO:0000313" key="1">
    <source>
        <dbReference type="EMBL" id="MSS17413.1"/>
    </source>
</evidence>
<evidence type="ECO:0000313" key="2">
    <source>
        <dbReference type="Proteomes" id="UP000483362"/>
    </source>
</evidence>
<protein>
    <submittedName>
        <fullName evidence="1">Uncharacterized protein</fullName>
    </submittedName>
</protein>
<name>A0A6L5XDM1_9BACT</name>
<keyword evidence="2" id="KW-1185">Reference proteome</keyword>
<dbReference type="Proteomes" id="UP000483362">
    <property type="component" value="Unassembled WGS sequence"/>
</dbReference>
<reference evidence="1 2" key="1">
    <citation type="submission" date="2019-08" db="EMBL/GenBank/DDBJ databases">
        <title>In-depth cultivation of the pig gut microbiome towards novel bacterial diversity and tailored functional studies.</title>
        <authorList>
            <person name="Wylensek D."/>
            <person name="Hitch T.C.A."/>
            <person name="Clavel T."/>
        </authorList>
    </citation>
    <scope>NUCLEOTIDE SEQUENCE [LARGE SCALE GENOMIC DNA]</scope>
    <source>
        <strain evidence="1 2">Oil-RF-744-WCA-WT-10</strain>
    </source>
</reference>
<dbReference type="AlphaFoldDB" id="A0A6L5XDM1"/>
<dbReference type="RefSeq" id="WP_154328951.1">
    <property type="nucleotide sequence ID" value="NZ_VULT01000008.1"/>
</dbReference>